<dbReference type="InterPro" id="IPR006342">
    <property type="entry name" value="FkbM_mtfrase"/>
</dbReference>
<dbReference type="Proteomes" id="UP001331761">
    <property type="component" value="Unassembled WGS sequence"/>
</dbReference>
<dbReference type="PANTHER" id="PTHR22989:SF4">
    <property type="entry name" value="METHYLTRANSFERASE FKBM DOMAIN-CONTAINING PROTEIN"/>
    <property type="match status" value="1"/>
</dbReference>
<evidence type="ECO:0000259" key="1">
    <source>
        <dbReference type="Pfam" id="PF05050"/>
    </source>
</evidence>
<gene>
    <name evidence="2" type="ORF">GCK32_004204</name>
</gene>
<comment type="caution">
    <text evidence="2">The sequence shown here is derived from an EMBL/GenBank/DDBJ whole genome shotgun (WGS) entry which is preliminary data.</text>
</comment>
<evidence type="ECO:0000313" key="3">
    <source>
        <dbReference type="Proteomes" id="UP001331761"/>
    </source>
</evidence>
<keyword evidence="3" id="KW-1185">Reference proteome</keyword>
<accession>A0AAN8IK47</accession>
<organism evidence="2 3">
    <name type="scientific">Trichostrongylus colubriformis</name>
    <name type="common">Black scour worm</name>
    <dbReference type="NCBI Taxonomy" id="6319"/>
    <lineage>
        <taxon>Eukaryota</taxon>
        <taxon>Metazoa</taxon>
        <taxon>Ecdysozoa</taxon>
        <taxon>Nematoda</taxon>
        <taxon>Chromadorea</taxon>
        <taxon>Rhabditida</taxon>
        <taxon>Rhabditina</taxon>
        <taxon>Rhabditomorpha</taxon>
        <taxon>Strongyloidea</taxon>
        <taxon>Trichostrongylidae</taxon>
        <taxon>Trichostrongylus</taxon>
    </lineage>
</organism>
<sequence>MFSAHSWINMTSRSSRSIIMILTCIFFILLTITLTKPSAYKDVGVYRIGRALSLDHVIGRQFDNRPAKVVEAFDAWHSCLSEALAPVMNDSQKLWNEFRDSVNRCYASSPMKGINLTGASNKDEFKFHIFNKTDQTPSVVITLGVGWDVLAEKRLKAMLPNGSRFYGADPIYEQNDKLYSEVGQFFPLAVGNETKVSRAFVMPKELGGNYEFRTMVHIDVITFLTKLTRTPFIDQFLMDNEGPEYDLLPMMGVGREFDQNGIIVCQINTEIHHGHKDYQNRFAAVFRQLLSDRRYAIFKVVTTSHHRTFLLNFEHQQCIDKYILQFFR</sequence>
<dbReference type="AlphaFoldDB" id="A0AAN8IK47"/>
<proteinExistence type="predicted"/>
<protein>
    <recommendedName>
        <fullName evidence="1">Methyltransferase FkbM domain-containing protein</fullName>
    </recommendedName>
</protein>
<evidence type="ECO:0000313" key="2">
    <source>
        <dbReference type="EMBL" id="KAK5972317.1"/>
    </source>
</evidence>
<name>A0AAN8IK47_TRICO</name>
<dbReference type="EMBL" id="WIXE01016770">
    <property type="protein sequence ID" value="KAK5972317.1"/>
    <property type="molecule type" value="Genomic_DNA"/>
</dbReference>
<feature type="domain" description="Methyltransferase FkbM" evidence="1">
    <location>
        <begin position="143"/>
        <end position="295"/>
    </location>
</feature>
<dbReference type="PANTHER" id="PTHR22989">
    <property type="entry name" value="UNCHARACTERIZED DUF13 C.ELEGANS"/>
    <property type="match status" value="1"/>
</dbReference>
<dbReference type="Pfam" id="PF05050">
    <property type="entry name" value="Methyltransf_21"/>
    <property type="match status" value="1"/>
</dbReference>
<reference evidence="2 3" key="1">
    <citation type="submission" date="2019-10" db="EMBL/GenBank/DDBJ databases">
        <title>Assembly and Annotation for the nematode Trichostrongylus colubriformis.</title>
        <authorList>
            <person name="Martin J."/>
        </authorList>
    </citation>
    <scope>NUCLEOTIDE SEQUENCE [LARGE SCALE GENOMIC DNA]</scope>
    <source>
        <strain evidence="2">G859</strain>
        <tissue evidence="2">Whole worm</tissue>
    </source>
</reference>